<name>A0A812URT6_9DINO</name>
<dbReference type="Proteomes" id="UP000604046">
    <property type="component" value="Unassembled WGS sequence"/>
</dbReference>
<comment type="caution">
    <text evidence="1">The sequence shown here is derived from an EMBL/GenBank/DDBJ whole genome shotgun (WGS) entry which is preliminary data.</text>
</comment>
<proteinExistence type="predicted"/>
<reference evidence="1" key="1">
    <citation type="submission" date="2021-02" db="EMBL/GenBank/DDBJ databases">
        <authorList>
            <person name="Dougan E. K."/>
            <person name="Rhodes N."/>
            <person name="Thang M."/>
            <person name="Chan C."/>
        </authorList>
    </citation>
    <scope>NUCLEOTIDE SEQUENCE</scope>
</reference>
<accession>A0A812URT6</accession>
<evidence type="ECO:0000313" key="2">
    <source>
        <dbReference type="Proteomes" id="UP000604046"/>
    </source>
</evidence>
<protein>
    <submittedName>
        <fullName evidence="1">Uncharacterized protein</fullName>
    </submittedName>
</protein>
<organism evidence="1 2">
    <name type="scientific">Symbiodinium natans</name>
    <dbReference type="NCBI Taxonomy" id="878477"/>
    <lineage>
        <taxon>Eukaryota</taxon>
        <taxon>Sar</taxon>
        <taxon>Alveolata</taxon>
        <taxon>Dinophyceae</taxon>
        <taxon>Suessiales</taxon>
        <taxon>Symbiodiniaceae</taxon>
        <taxon>Symbiodinium</taxon>
    </lineage>
</organism>
<evidence type="ECO:0000313" key="1">
    <source>
        <dbReference type="EMBL" id="CAE7574811.1"/>
    </source>
</evidence>
<sequence length="112" mass="11741">MAHGDPDGGPKISELTQSMVEAWKRWPAFFRFEALLPCQIPRTIQAPELSPFARPLAAEVAARCAQGGIAPETLATAVGCAANAGALGMAEAHVEKQQEAARGSPLSCQKSV</sequence>
<gene>
    <name evidence="1" type="ORF">SNAT2548_LOCUS32791</name>
</gene>
<dbReference type="AlphaFoldDB" id="A0A812URT6"/>
<keyword evidence="2" id="KW-1185">Reference proteome</keyword>
<dbReference type="EMBL" id="CAJNDS010002726">
    <property type="protein sequence ID" value="CAE7574811.1"/>
    <property type="molecule type" value="Genomic_DNA"/>
</dbReference>